<dbReference type="PANTHER" id="PTHR30537">
    <property type="entry name" value="HTH-TYPE TRANSCRIPTIONAL REGULATOR"/>
    <property type="match status" value="1"/>
</dbReference>
<evidence type="ECO:0000256" key="4">
    <source>
        <dbReference type="ARBA" id="ARBA00023163"/>
    </source>
</evidence>
<dbReference type="PANTHER" id="PTHR30537:SF5">
    <property type="entry name" value="HTH-TYPE TRANSCRIPTIONAL ACTIVATOR TTDR-RELATED"/>
    <property type="match status" value="1"/>
</dbReference>
<feature type="domain" description="HTH lysR-type" evidence="5">
    <location>
        <begin position="4"/>
        <end position="61"/>
    </location>
</feature>
<dbReference type="Pfam" id="PF00126">
    <property type="entry name" value="HTH_1"/>
    <property type="match status" value="1"/>
</dbReference>
<name>I2BBV0_SHIBC</name>
<dbReference type="InterPro" id="IPR000847">
    <property type="entry name" value="LysR_HTH_N"/>
</dbReference>
<dbReference type="GO" id="GO:0003677">
    <property type="term" value="F:DNA binding"/>
    <property type="evidence" value="ECO:0007669"/>
    <property type="project" value="UniProtKB-KW"/>
</dbReference>
<dbReference type="PROSITE" id="PS50931">
    <property type="entry name" value="HTH_LYSR"/>
    <property type="match status" value="1"/>
</dbReference>
<dbReference type="Gene3D" id="1.10.10.10">
    <property type="entry name" value="Winged helix-like DNA-binding domain superfamily/Winged helix DNA-binding domain"/>
    <property type="match status" value="1"/>
</dbReference>
<gene>
    <name evidence="6" type="primary">yafC3</name>
    <name evidence="6" type="ordered locus">EBL_c29340</name>
</gene>
<dbReference type="HOGENOM" id="CLU_039613_16_2_6"/>
<dbReference type="GO" id="GO:0009891">
    <property type="term" value="P:positive regulation of biosynthetic process"/>
    <property type="evidence" value="ECO:0007669"/>
    <property type="project" value="UniProtKB-ARBA"/>
</dbReference>
<keyword evidence="3" id="KW-0238">DNA-binding</keyword>
<dbReference type="InterPro" id="IPR036390">
    <property type="entry name" value="WH_DNA-bd_sf"/>
</dbReference>
<organism evidence="6 7">
    <name type="scientific">Shimwellia blattae (strain ATCC 29907 / DSM 4481 / JCM 1650 / NBRC 105725 / CDC 9005-74)</name>
    <name type="common">Escherichia blattae</name>
    <dbReference type="NCBI Taxonomy" id="630626"/>
    <lineage>
        <taxon>Bacteria</taxon>
        <taxon>Pseudomonadati</taxon>
        <taxon>Pseudomonadota</taxon>
        <taxon>Gammaproteobacteria</taxon>
        <taxon>Enterobacterales</taxon>
        <taxon>Enterobacteriaceae</taxon>
        <taxon>Shimwellia</taxon>
    </lineage>
</organism>
<evidence type="ECO:0000256" key="1">
    <source>
        <dbReference type="ARBA" id="ARBA00009437"/>
    </source>
</evidence>
<dbReference type="CDD" id="cd08422">
    <property type="entry name" value="PBP2_CrgA_like"/>
    <property type="match status" value="1"/>
</dbReference>
<dbReference type="RefSeq" id="WP_014716134.1">
    <property type="nucleotide sequence ID" value="NC_017910.1"/>
</dbReference>
<protein>
    <submittedName>
        <fullName evidence="6">Putative transcriptional regulator LYSR-type</fullName>
    </submittedName>
</protein>
<evidence type="ECO:0000313" key="6">
    <source>
        <dbReference type="EMBL" id="AFJ48004.1"/>
    </source>
</evidence>
<accession>I2BBV0</accession>
<proteinExistence type="inferred from homology"/>
<dbReference type="SUPFAM" id="SSF53850">
    <property type="entry name" value="Periplasmic binding protein-like II"/>
    <property type="match status" value="1"/>
</dbReference>
<keyword evidence="7" id="KW-1185">Reference proteome</keyword>
<keyword evidence="2" id="KW-0805">Transcription regulation</keyword>
<dbReference type="OrthoDB" id="6428912at2"/>
<dbReference type="SUPFAM" id="SSF46785">
    <property type="entry name" value="Winged helix' DNA-binding domain"/>
    <property type="match status" value="1"/>
</dbReference>
<dbReference type="Gene3D" id="3.40.190.290">
    <property type="match status" value="1"/>
</dbReference>
<dbReference type="PATRIC" id="fig|630626.3.peg.2855"/>
<dbReference type="KEGG" id="ebt:EBL_c29340"/>
<dbReference type="InterPro" id="IPR036388">
    <property type="entry name" value="WH-like_DNA-bd_sf"/>
</dbReference>
<dbReference type="eggNOG" id="COG0583">
    <property type="taxonomic scope" value="Bacteria"/>
</dbReference>
<dbReference type="InterPro" id="IPR005119">
    <property type="entry name" value="LysR_subst-bd"/>
</dbReference>
<dbReference type="InterPro" id="IPR058163">
    <property type="entry name" value="LysR-type_TF_proteobact-type"/>
</dbReference>
<sequence>MKEYDLTALRSFVAVVDSGSFYNAAIQLEASSAAISRRISALEARLGVKLLNRTTRQLDVTPAGQQFYQDVTGILNALEQAEERLSCTQETYSGTVRLGAPLSFGMKKLAPLLPQFMRQYPRVTLQLQMDDRVADMVTEGLDLALRIGHLADSTLVSRQIALLPRVFCAAPDYLARQGTPHSPAQLRHHALLRYSLLSARDEWSLPESSHPAEFYTPLAVNNGDVLACAAIAGMGIAMLPEFMVEEALQTGRLVRLLEEHAPAPLPLSLVRPSRQFTPLRVTALMQFLHASLGEEQ</sequence>
<evidence type="ECO:0000256" key="3">
    <source>
        <dbReference type="ARBA" id="ARBA00023125"/>
    </source>
</evidence>
<dbReference type="GO" id="GO:0003700">
    <property type="term" value="F:DNA-binding transcription factor activity"/>
    <property type="evidence" value="ECO:0007669"/>
    <property type="project" value="InterPro"/>
</dbReference>
<dbReference type="Pfam" id="PF03466">
    <property type="entry name" value="LysR_substrate"/>
    <property type="match status" value="1"/>
</dbReference>
<dbReference type="EMBL" id="CP001560">
    <property type="protein sequence ID" value="AFJ48004.1"/>
    <property type="molecule type" value="Genomic_DNA"/>
</dbReference>
<evidence type="ECO:0000256" key="2">
    <source>
        <dbReference type="ARBA" id="ARBA00023015"/>
    </source>
</evidence>
<evidence type="ECO:0000259" key="5">
    <source>
        <dbReference type="PROSITE" id="PS50931"/>
    </source>
</evidence>
<dbReference type="FunFam" id="3.40.190.290:FF:000001">
    <property type="entry name" value="Transcriptional regulator, LysR family"/>
    <property type="match status" value="1"/>
</dbReference>
<dbReference type="STRING" id="630626.EBL_c29340"/>
<comment type="similarity">
    <text evidence="1">Belongs to the LysR transcriptional regulatory family.</text>
</comment>
<reference evidence="6 7" key="1">
    <citation type="journal article" date="2012" name="J. Bacteriol.">
        <title>Complete genome sequence of the B12-producing Shimwellia blattae strain DSM 4481, isolated from a cockroach.</title>
        <authorList>
            <person name="Brzuszkiewicz E."/>
            <person name="Waschkowitz T."/>
            <person name="Wiezer A."/>
            <person name="Daniel R."/>
        </authorList>
    </citation>
    <scope>NUCLEOTIDE SEQUENCE [LARGE SCALE GENOMIC DNA]</scope>
    <source>
        <strain evidence="7">ATCC 29907 / DSM 4481 / JCM 1650 / NBRC 105725 / CDC 9005-74</strain>
    </source>
</reference>
<dbReference type="Proteomes" id="UP000001955">
    <property type="component" value="Chromosome"/>
</dbReference>
<dbReference type="AlphaFoldDB" id="I2BBV0"/>
<dbReference type="FunFam" id="1.10.10.10:FF:000001">
    <property type="entry name" value="LysR family transcriptional regulator"/>
    <property type="match status" value="1"/>
</dbReference>
<keyword evidence="4" id="KW-0804">Transcription</keyword>
<evidence type="ECO:0000313" key="7">
    <source>
        <dbReference type="Proteomes" id="UP000001955"/>
    </source>
</evidence>